<evidence type="ECO:0000313" key="4">
    <source>
        <dbReference type="Proteomes" id="UP000266183"/>
    </source>
</evidence>
<evidence type="ECO:0000259" key="1">
    <source>
        <dbReference type="Pfam" id="PF00534"/>
    </source>
</evidence>
<keyword evidence="3" id="KW-0808">Transferase</keyword>
<dbReference type="Proteomes" id="UP000266183">
    <property type="component" value="Chromosome"/>
</dbReference>
<keyword evidence="4" id="KW-1185">Reference proteome</keyword>
<dbReference type="Pfam" id="PF13439">
    <property type="entry name" value="Glyco_transf_4"/>
    <property type="match status" value="1"/>
</dbReference>
<dbReference type="PANTHER" id="PTHR12526">
    <property type="entry name" value="GLYCOSYLTRANSFERASE"/>
    <property type="match status" value="1"/>
</dbReference>
<dbReference type="CDD" id="cd03811">
    <property type="entry name" value="GT4_GT28_WabH-like"/>
    <property type="match status" value="1"/>
</dbReference>
<dbReference type="InterPro" id="IPR028098">
    <property type="entry name" value="Glyco_trans_4-like_N"/>
</dbReference>
<evidence type="ECO:0000259" key="2">
    <source>
        <dbReference type="Pfam" id="PF13439"/>
    </source>
</evidence>
<name>A0A385SMW2_9BACT</name>
<dbReference type="GO" id="GO:0016757">
    <property type="term" value="F:glycosyltransferase activity"/>
    <property type="evidence" value="ECO:0007669"/>
    <property type="project" value="InterPro"/>
</dbReference>
<feature type="domain" description="Glycosyl transferase family 1" evidence="1">
    <location>
        <begin position="184"/>
        <end position="340"/>
    </location>
</feature>
<dbReference type="Pfam" id="PF00534">
    <property type="entry name" value="Glycos_transf_1"/>
    <property type="match status" value="1"/>
</dbReference>
<dbReference type="InterPro" id="IPR001296">
    <property type="entry name" value="Glyco_trans_1"/>
</dbReference>
<dbReference type="RefSeq" id="WP_119756355.1">
    <property type="nucleotide sequence ID" value="NZ_CP032382.1"/>
</dbReference>
<evidence type="ECO:0000313" key="3">
    <source>
        <dbReference type="EMBL" id="AYB33113.1"/>
    </source>
</evidence>
<dbReference type="PANTHER" id="PTHR12526:SF637">
    <property type="entry name" value="GLYCOSYLTRANSFERASE EPSF-RELATED"/>
    <property type="match status" value="1"/>
</dbReference>
<dbReference type="Gene3D" id="3.40.50.2000">
    <property type="entry name" value="Glycogen Phosphorylase B"/>
    <property type="match status" value="2"/>
</dbReference>
<dbReference type="OrthoDB" id="1522162at2"/>
<feature type="domain" description="Glycosyltransferase subfamily 4-like N-terminal" evidence="2">
    <location>
        <begin position="14"/>
        <end position="169"/>
    </location>
</feature>
<dbReference type="KEGG" id="chk:D4L85_22145"/>
<dbReference type="AlphaFoldDB" id="A0A385SMW2"/>
<dbReference type="SUPFAM" id="SSF53756">
    <property type="entry name" value="UDP-Glycosyltransferase/glycogen phosphorylase"/>
    <property type="match status" value="1"/>
</dbReference>
<organism evidence="3 4">
    <name type="scientific">Chryseolinea soli</name>
    <dbReference type="NCBI Taxonomy" id="2321403"/>
    <lineage>
        <taxon>Bacteria</taxon>
        <taxon>Pseudomonadati</taxon>
        <taxon>Bacteroidota</taxon>
        <taxon>Cytophagia</taxon>
        <taxon>Cytophagales</taxon>
        <taxon>Fulvivirgaceae</taxon>
        <taxon>Chryseolinea</taxon>
    </lineage>
</organism>
<sequence length="367" mass="40968">MKILQLIQKPQLRGAEIFACQLSNHLLDEGHDVRMIALLSGDASMPFRNKIETLDLSLSKRFFDFAGWKKLANAIEEFQPDIVQSNAGDTLKVAALSKLVYRWKAPIIFRNANLVSGFVNTWSKRMFNGFLVKQVSYVISVSELCRLDFIKTYNVSPARTRMVPIGIEPHKLDAELPADVKKYFEGHRVLVNIASLVPEKNHEALIRLAASLATQKLNVRILILGDGKLRATLQQKIEALGLKDNIVLLGYRNDVQSILQHSNGFVLPSNIEGLPAVILEAFYCKVPVVATNVGGISEVVVNEQTGWLVARGNDNDLLNATREVLTDQAKCALVTENAYRLVTGDFTNRAIAHRFSEAYKDALEKNR</sequence>
<dbReference type="EMBL" id="CP032382">
    <property type="protein sequence ID" value="AYB33113.1"/>
    <property type="molecule type" value="Genomic_DNA"/>
</dbReference>
<reference evidence="4" key="1">
    <citation type="submission" date="2018-09" db="EMBL/GenBank/DDBJ databases">
        <title>Chryseolinea sp. KIS68-18 isolated from soil.</title>
        <authorList>
            <person name="Weon H.-Y."/>
            <person name="Kwon S.-W."/>
            <person name="Lee S.A."/>
        </authorList>
    </citation>
    <scope>NUCLEOTIDE SEQUENCE [LARGE SCALE GENOMIC DNA]</scope>
    <source>
        <strain evidence="4">KIS68-18</strain>
    </source>
</reference>
<proteinExistence type="predicted"/>
<accession>A0A385SMW2</accession>
<protein>
    <submittedName>
        <fullName evidence="3">Glycosyltransferase</fullName>
    </submittedName>
</protein>
<gene>
    <name evidence="3" type="ORF">D4L85_22145</name>
</gene>